<dbReference type="InterPro" id="IPR006143">
    <property type="entry name" value="RND_pump_MFP"/>
</dbReference>
<keyword evidence="3 4" id="KW-0175">Coiled coil</keyword>
<evidence type="ECO:0000259" key="9">
    <source>
        <dbReference type="Pfam" id="PF25967"/>
    </source>
</evidence>
<evidence type="ECO:0000256" key="1">
    <source>
        <dbReference type="ARBA" id="ARBA00004196"/>
    </source>
</evidence>
<dbReference type="GO" id="GO:0022857">
    <property type="term" value="F:transmembrane transporter activity"/>
    <property type="evidence" value="ECO:0007669"/>
    <property type="project" value="InterPro"/>
</dbReference>
<organism evidence="10 11">
    <name type="scientific">Lusitaniella coriacea LEGE 07157</name>
    <dbReference type="NCBI Taxonomy" id="945747"/>
    <lineage>
        <taxon>Bacteria</taxon>
        <taxon>Bacillati</taxon>
        <taxon>Cyanobacteriota</taxon>
        <taxon>Cyanophyceae</taxon>
        <taxon>Spirulinales</taxon>
        <taxon>Lusitaniellaceae</taxon>
        <taxon>Lusitaniella</taxon>
    </lineage>
</organism>
<feature type="domain" description="CusB-like beta-barrel" evidence="8">
    <location>
        <begin position="329"/>
        <end position="399"/>
    </location>
</feature>
<dbReference type="PANTHER" id="PTHR32347">
    <property type="entry name" value="EFFLUX SYSTEM COMPONENT YKNX-RELATED"/>
    <property type="match status" value="1"/>
</dbReference>
<comment type="caution">
    <text evidence="10">The sequence shown here is derived from an EMBL/GenBank/DDBJ whole genome shotgun (WGS) entry which is preliminary data.</text>
</comment>
<dbReference type="EMBL" id="JADEWZ010000015">
    <property type="protein sequence ID" value="MBE9116573.1"/>
    <property type="molecule type" value="Genomic_DNA"/>
</dbReference>
<evidence type="ECO:0000256" key="5">
    <source>
        <dbReference type="SAM" id="MobiDB-lite"/>
    </source>
</evidence>
<reference evidence="10" key="1">
    <citation type="submission" date="2020-10" db="EMBL/GenBank/DDBJ databases">
        <authorList>
            <person name="Castelo-Branco R."/>
            <person name="Eusebio N."/>
            <person name="Adriana R."/>
            <person name="Vieira A."/>
            <person name="Brugerolle De Fraissinette N."/>
            <person name="Rezende De Castro R."/>
            <person name="Schneider M.P."/>
            <person name="Vasconcelos V."/>
            <person name="Leao P.N."/>
        </authorList>
    </citation>
    <scope>NUCLEOTIDE SEQUENCE</scope>
    <source>
        <strain evidence="10">LEGE 07157</strain>
    </source>
</reference>
<dbReference type="Gene3D" id="1.10.287.470">
    <property type="entry name" value="Helix hairpin bin"/>
    <property type="match status" value="2"/>
</dbReference>
<dbReference type="InterPro" id="IPR058792">
    <property type="entry name" value="Beta-barrel_RND_2"/>
</dbReference>
<keyword evidence="6" id="KW-0812">Transmembrane</keyword>
<evidence type="ECO:0000313" key="11">
    <source>
        <dbReference type="Proteomes" id="UP000654482"/>
    </source>
</evidence>
<feature type="coiled-coil region" evidence="4">
    <location>
        <begin position="234"/>
        <end position="287"/>
    </location>
</feature>
<dbReference type="AlphaFoldDB" id="A0A8J7DWW3"/>
<evidence type="ECO:0000256" key="4">
    <source>
        <dbReference type="SAM" id="Coils"/>
    </source>
</evidence>
<comment type="similarity">
    <text evidence="2">Belongs to the membrane fusion protein (MFP) (TC 8.A.1) family.</text>
</comment>
<feature type="coiled-coil region" evidence="4">
    <location>
        <begin position="149"/>
        <end position="209"/>
    </location>
</feature>
<keyword evidence="11" id="KW-1185">Reference proteome</keyword>
<keyword evidence="6" id="KW-1133">Transmembrane helix</keyword>
<dbReference type="Pfam" id="PF25967">
    <property type="entry name" value="RND-MFP_C"/>
    <property type="match status" value="1"/>
</dbReference>
<accession>A0A8J7DWW3</accession>
<dbReference type="Pfam" id="PF25954">
    <property type="entry name" value="Beta-barrel_RND_2"/>
    <property type="match status" value="1"/>
</dbReference>
<dbReference type="RefSeq" id="WP_194029660.1">
    <property type="nucleotide sequence ID" value="NZ_JADEWZ010000015.1"/>
</dbReference>
<protein>
    <submittedName>
        <fullName evidence="10">Efflux RND transporter periplasmic adaptor subunit</fullName>
    </submittedName>
</protein>
<dbReference type="InterPro" id="IPR050465">
    <property type="entry name" value="UPF0194_transport"/>
</dbReference>
<evidence type="ECO:0000256" key="3">
    <source>
        <dbReference type="ARBA" id="ARBA00023054"/>
    </source>
</evidence>
<feature type="transmembrane region" description="Helical" evidence="6">
    <location>
        <begin position="46"/>
        <end position="65"/>
    </location>
</feature>
<proteinExistence type="inferred from homology"/>
<evidence type="ECO:0000256" key="2">
    <source>
        <dbReference type="ARBA" id="ARBA00009477"/>
    </source>
</evidence>
<feature type="domain" description="Multidrug resistance protein MdtA-like C-terminal permuted SH3" evidence="9">
    <location>
        <begin position="407"/>
        <end position="466"/>
    </location>
</feature>
<dbReference type="InterPro" id="IPR059052">
    <property type="entry name" value="HH_YbhG-like"/>
</dbReference>
<evidence type="ECO:0000313" key="10">
    <source>
        <dbReference type="EMBL" id="MBE9116573.1"/>
    </source>
</evidence>
<evidence type="ECO:0000256" key="6">
    <source>
        <dbReference type="SAM" id="Phobius"/>
    </source>
</evidence>
<dbReference type="InterPro" id="IPR058627">
    <property type="entry name" value="MdtA-like_C"/>
</dbReference>
<dbReference type="NCBIfam" id="TIGR01730">
    <property type="entry name" value="RND_mfp"/>
    <property type="match status" value="1"/>
</dbReference>
<dbReference type="Gene3D" id="2.40.30.170">
    <property type="match status" value="1"/>
</dbReference>
<dbReference type="GO" id="GO:0030313">
    <property type="term" value="C:cell envelope"/>
    <property type="evidence" value="ECO:0007669"/>
    <property type="project" value="UniProtKB-SubCell"/>
</dbReference>
<feature type="domain" description="YbhG-like alpha-helical hairpin" evidence="7">
    <location>
        <begin position="147"/>
        <end position="289"/>
    </location>
</feature>
<dbReference type="Gene3D" id="2.40.420.20">
    <property type="match status" value="1"/>
</dbReference>
<dbReference type="Proteomes" id="UP000654482">
    <property type="component" value="Unassembled WGS sequence"/>
</dbReference>
<dbReference type="GO" id="GO:0016020">
    <property type="term" value="C:membrane"/>
    <property type="evidence" value="ECO:0007669"/>
    <property type="project" value="InterPro"/>
</dbReference>
<gene>
    <name evidence="10" type="ORF">IQ249_11745</name>
</gene>
<comment type="subcellular location">
    <subcellularLocation>
        <location evidence="1">Cell envelope</location>
    </subcellularLocation>
</comment>
<dbReference type="Pfam" id="PF25881">
    <property type="entry name" value="HH_YBHG"/>
    <property type="match status" value="1"/>
</dbReference>
<evidence type="ECO:0000259" key="8">
    <source>
        <dbReference type="Pfam" id="PF25954"/>
    </source>
</evidence>
<evidence type="ECO:0000259" key="7">
    <source>
        <dbReference type="Pfam" id="PF25881"/>
    </source>
</evidence>
<dbReference type="Gene3D" id="2.40.50.100">
    <property type="match status" value="2"/>
</dbReference>
<sequence length="480" mass="51230">MDRAAEDEKIQLNGKVIEPTESERKVEIAEPLVSSKKSSWLSGGRGVVLGVGLGLFFALIGSRIVQPGSANDAQKPETPAAESQAPARSVTVAEVESQAVNRTLDATGTVEAFEMIPVMAEATGLKIQSVLVDEGDIVQKGQLLARLDNSILQAQLVQAQAGVQQAEARLAQLRAGSRTEEVARARESASSAEAAVRQAQSDLTLARQRAKSNRMLASEGAIARDRLNEVLTIERNSQAALDSAQARLREAQQQLAQVRAGSRPEEIAQAQAQLSQAKGQVQLVTAQLADTQVVAPRGGKIAERNARVGETTSSSTTLFKIVQNGRLELQVKVPETQLPQIRPGQKVEITSDSDSQLRLTGTVRDIDPIVDSESRQATVNVNLPNNANLKPGMFLRAAIITSATPGVTVPADAILPQTDGSAIAFVLQPDNTVKAQTVETGQILPNGRVEIKSGLKPRDRAILKGASYLKDRDRVSVIEN</sequence>
<feature type="region of interest" description="Disordered" evidence="5">
    <location>
        <begin position="68"/>
        <end position="88"/>
    </location>
</feature>
<keyword evidence="6" id="KW-0472">Membrane</keyword>
<name>A0A8J7DWW3_9CYAN</name>
<dbReference type="SUPFAM" id="SSF111369">
    <property type="entry name" value="HlyD-like secretion proteins"/>
    <property type="match status" value="2"/>
</dbReference>
<dbReference type="FunFam" id="2.40.30.170:FF:000010">
    <property type="entry name" value="Efflux RND transporter periplasmic adaptor subunit"/>
    <property type="match status" value="1"/>
</dbReference>